<evidence type="ECO:0000256" key="1">
    <source>
        <dbReference type="SAM" id="MobiDB-lite"/>
    </source>
</evidence>
<protein>
    <submittedName>
        <fullName evidence="4">SHOCT domain-containing protein</fullName>
    </submittedName>
</protein>
<evidence type="ECO:0000259" key="3">
    <source>
        <dbReference type="Pfam" id="PF09851"/>
    </source>
</evidence>
<sequence length="87" mass="9686">MMFDGWGMGWMWLVWPLVTVGVVLLVVLLVRGLGSSSGGGQGQAPPPTSGRPPNRAREILDERYARGELSDEEYEERRRRLSDDGGR</sequence>
<feature type="domain" description="SHOCT" evidence="3">
    <location>
        <begin position="56"/>
        <end position="81"/>
    </location>
</feature>
<comment type="caution">
    <text evidence="4">The sequence shown here is derived from an EMBL/GenBank/DDBJ whole genome shotgun (WGS) entry which is preliminary data.</text>
</comment>
<keyword evidence="2" id="KW-0472">Membrane</keyword>
<dbReference type="EMBL" id="JBAGLP010000099">
    <property type="protein sequence ID" value="MEG3613719.1"/>
    <property type="molecule type" value="Genomic_DNA"/>
</dbReference>
<organism evidence="4 5">
    <name type="scientific">Isoptericola haloaureus</name>
    <dbReference type="NCBI Taxonomy" id="1542902"/>
    <lineage>
        <taxon>Bacteria</taxon>
        <taxon>Bacillati</taxon>
        <taxon>Actinomycetota</taxon>
        <taxon>Actinomycetes</taxon>
        <taxon>Micrococcales</taxon>
        <taxon>Promicromonosporaceae</taxon>
        <taxon>Isoptericola</taxon>
    </lineage>
</organism>
<reference evidence="4" key="2">
    <citation type="submission" date="2024-02" db="EMBL/GenBank/DDBJ databases">
        <authorList>
            <person name="Prathaban M."/>
            <person name="Mythili R."/>
            <person name="Sharmila Devi N."/>
            <person name="Sobanaa M."/>
            <person name="Prathiviraj R."/>
            <person name="Selvin J."/>
        </authorList>
    </citation>
    <scope>NUCLEOTIDE SEQUENCE</scope>
    <source>
        <strain evidence="4">MP1014</strain>
    </source>
</reference>
<accession>A0ABU7Z2K9</accession>
<feature type="compositionally biased region" description="Basic and acidic residues" evidence="1">
    <location>
        <begin position="55"/>
        <end position="87"/>
    </location>
</feature>
<feature type="region of interest" description="Disordered" evidence="1">
    <location>
        <begin position="35"/>
        <end position="87"/>
    </location>
</feature>
<dbReference type="RefSeq" id="WP_332900616.1">
    <property type="nucleotide sequence ID" value="NZ_JBAGLP010000099.1"/>
</dbReference>
<evidence type="ECO:0000313" key="5">
    <source>
        <dbReference type="Proteomes" id="UP001310387"/>
    </source>
</evidence>
<name>A0ABU7Z2K9_9MICO</name>
<dbReference type="Pfam" id="PF09851">
    <property type="entry name" value="SHOCT"/>
    <property type="match status" value="1"/>
</dbReference>
<dbReference type="Proteomes" id="UP001310387">
    <property type="component" value="Unassembled WGS sequence"/>
</dbReference>
<evidence type="ECO:0000256" key="2">
    <source>
        <dbReference type="SAM" id="Phobius"/>
    </source>
</evidence>
<gene>
    <name evidence="4" type="ORF">V5O49_01125</name>
</gene>
<proteinExistence type="predicted"/>
<dbReference type="InterPro" id="IPR018649">
    <property type="entry name" value="SHOCT"/>
</dbReference>
<reference evidence="4" key="1">
    <citation type="journal article" date="2024" name="Antonie Van Leeuwenhoek">
        <title>Isoptericola haloaureus sp. nov., a dimorphic actinobacterium isolated from mangrove sediments of southeast India, implicating biosaline agricultural significance through nitrogen fixation and salt tolerance genes.</title>
        <authorList>
            <person name="Prathaban M."/>
            <person name="Prathiviraj R."/>
            <person name="Ravichandran M."/>
            <person name="Natarajan S.D."/>
            <person name="Sobanaa M."/>
            <person name="Hari Krishna Kumar S."/>
            <person name="Chandrasekar V."/>
            <person name="Selvin J."/>
        </authorList>
    </citation>
    <scope>NUCLEOTIDE SEQUENCE</scope>
    <source>
        <strain evidence="4">MP1014</strain>
    </source>
</reference>
<feature type="transmembrane region" description="Helical" evidence="2">
    <location>
        <begin position="12"/>
        <end position="30"/>
    </location>
</feature>
<keyword evidence="2" id="KW-1133">Transmembrane helix</keyword>
<keyword evidence="5" id="KW-1185">Reference proteome</keyword>
<evidence type="ECO:0000313" key="4">
    <source>
        <dbReference type="EMBL" id="MEG3613719.1"/>
    </source>
</evidence>
<keyword evidence="2" id="KW-0812">Transmembrane</keyword>